<dbReference type="Proteomes" id="UP000190206">
    <property type="component" value="Unassembled WGS sequence"/>
</dbReference>
<comment type="caution">
    <text evidence="1">The sequence shown here is derived from an EMBL/GenBank/DDBJ whole genome shotgun (WGS) entry which is preliminary data.</text>
</comment>
<protein>
    <recommendedName>
        <fullName evidence="3">Restriction endonuclease</fullName>
    </recommendedName>
</protein>
<organism evidence="1 2">
    <name type="scientific">Clostridium tepidum</name>
    <dbReference type="NCBI Taxonomy" id="1962263"/>
    <lineage>
        <taxon>Bacteria</taxon>
        <taxon>Bacillati</taxon>
        <taxon>Bacillota</taxon>
        <taxon>Clostridia</taxon>
        <taxon>Eubacteriales</taxon>
        <taxon>Clostridiaceae</taxon>
        <taxon>Clostridium</taxon>
    </lineage>
</organism>
<keyword evidence="2" id="KW-1185">Reference proteome</keyword>
<evidence type="ECO:0000313" key="1">
    <source>
        <dbReference type="EMBL" id="OOO61359.1"/>
    </source>
</evidence>
<gene>
    <name evidence="1" type="ORF">BS637_12490</name>
</gene>
<proteinExistence type="predicted"/>
<dbReference type="EMBL" id="MRAD01000015">
    <property type="protein sequence ID" value="OOO61359.1"/>
    <property type="molecule type" value="Genomic_DNA"/>
</dbReference>
<name>A0ABX3L114_9CLOT</name>
<evidence type="ECO:0000313" key="2">
    <source>
        <dbReference type="Proteomes" id="UP000190206"/>
    </source>
</evidence>
<reference evidence="1 2" key="1">
    <citation type="submission" date="2016-12" db="EMBL/GenBank/DDBJ databases">
        <title>Clostridium tepidum sp. nov., a close relative of Clostridium sporogenes and Clostridium botulinum Group I.</title>
        <authorList>
            <person name="Dobritsa A.P."/>
            <person name="Kutumbaka K."/>
            <person name="Werner K."/>
            <person name="Samadpour M."/>
        </authorList>
    </citation>
    <scope>NUCLEOTIDE SEQUENCE [LARGE SCALE GENOMIC DNA]</scope>
    <source>
        <strain evidence="1 2">PE</strain>
    </source>
</reference>
<dbReference type="RefSeq" id="WP_078025134.1">
    <property type="nucleotide sequence ID" value="NZ_MRAD01000015.1"/>
</dbReference>
<sequence>MIAEMKGKISSTGSNLSERLEDKLTGDFFGSLRYIPFNKATKSILSKTKILKENYTQILDTVNKLDIDYWDNNIEFWPYDSLGELDILLDFEEIVIGIEVKLYSGLSSDDGVDNSVYDYVAESSHQLSRESRILNKRIMGTKKSAFLIFIAPEYNCYPICKEAYERNIIEDSVVIGYLPWEEILAVLENEVISEELTKYEKLIIQDLIELLKRKGLERFRSFDIECPNIDSNLYFEFEGKEIIEIDFTFNHRVVTEGYYEFK</sequence>
<accession>A0ABX3L114</accession>
<evidence type="ECO:0008006" key="3">
    <source>
        <dbReference type="Google" id="ProtNLM"/>
    </source>
</evidence>